<feature type="compositionally biased region" description="Basic and acidic residues" evidence="1">
    <location>
        <begin position="144"/>
        <end position="155"/>
    </location>
</feature>
<sequence length="523" mass="59862">MSRCFPFPPPGYEKKDRPDDTNLLTKEKHKEKRHKKDKKDKEKREGKGKKDKERNKEKHKEKKDPKEKHKDKKEKDRDKEKRRTSDEKKIVGPPEYHNGEKLDPNCPQSNETKDSKFFVELGKRIRDEGGARENQMVQEVSATDQRRAELPRKVVDNNIGNLAEGKDKYKEKTEDDRKANGQRNKVEERGMENLVVQDFTGLDKKRVGGVARPADKDFEKQRNGKEKNKKKDSDSRGDRHKDRDREKKRKSKDKDSDKKKEKEEKAKEKEPNKEQPKLKESNKDVLDIFSTKTSYLLKESNKSSASNGNLGKRKEHERNGFLHENGIRPIKLLRPVSSSHQVVENGRKLEPCQMALHFASKGQGEANNHKVDNKISLSHPIMEIGRKLEPGQGAIHSASETQGAANNHKKYNKEPRINGLIEAQQPNVCLMKPSSAPVQAKVKVESSVKPQHPDSKYLSLILSIPKVEWSDFDDQGWLFSSKNLQAEKPTVGSSEVDGTLEVWAEALQIESADVTALPYVIPY</sequence>
<dbReference type="PANTHER" id="PTHR34660:SF21">
    <property type="entry name" value="MYB-LIKE PROTEIN X ISOFORM X2"/>
    <property type="match status" value="1"/>
</dbReference>
<feature type="compositionally biased region" description="Basic and acidic residues" evidence="1">
    <location>
        <begin position="213"/>
        <end position="245"/>
    </location>
</feature>
<dbReference type="AlphaFoldDB" id="A0A5B7A9X4"/>
<evidence type="ECO:0000256" key="1">
    <source>
        <dbReference type="SAM" id="MobiDB-lite"/>
    </source>
</evidence>
<feature type="compositionally biased region" description="Basic and acidic residues" evidence="1">
    <location>
        <begin position="12"/>
        <end position="28"/>
    </location>
</feature>
<feature type="compositionally biased region" description="Basic and acidic residues" evidence="1">
    <location>
        <begin position="164"/>
        <end position="191"/>
    </location>
</feature>
<feature type="compositionally biased region" description="Pro residues" evidence="1">
    <location>
        <begin position="1"/>
        <end position="11"/>
    </location>
</feature>
<feature type="compositionally biased region" description="Basic and acidic residues" evidence="1">
    <location>
        <begin position="252"/>
        <end position="285"/>
    </location>
</feature>
<dbReference type="EMBL" id="GHES01022980">
    <property type="protein sequence ID" value="MPA53539.1"/>
    <property type="molecule type" value="Transcribed_RNA"/>
</dbReference>
<gene>
    <name evidence="2" type="ORF">Din_022980</name>
</gene>
<feature type="compositionally biased region" description="Basic and acidic residues" evidence="1">
    <location>
        <begin position="39"/>
        <end position="90"/>
    </location>
</feature>
<accession>A0A5B7A9X4</accession>
<organism evidence="2">
    <name type="scientific">Davidia involucrata</name>
    <name type="common">Dove tree</name>
    <dbReference type="NCBI Taxonomy" id="16924"/>
    <lineage>
        <taxon>Eukaryota</taxon>
        <taxon>Viridiplantae</taxon>
        <taxon>Streptophyta</taxon>
        <taxon>Embryophyta</taxon>
        <taxon>Tracheophyta</taxon>
        <taxon>Spermatophyta</taxon>
        <taxon>Magnoliopsida</taxon>
        <taxon>eudicotyledons</taxon>
        <taxon>Gunneridae</taxon>
        <taxon>Pentapetalae</taxon>
        <taxon>asterids</taxon>
        <taxon>Cornales</taxon>
        <taxon>Nyssaceae</taxon>
        <taxon>Davidia</taxon>
    </lineage>
</organism>
<feature type="compositionally biased region" description="Basic residues" evidence="1">
    <location>
        <begin position="29"/>
        <end position="38"/>
    </location>
</feature>
<proteinExistence type="predicted"/>
<feature type="region of interest" description="Disordered" evidence="1">
    <location>
        <begin position="129"/>
        <end position="285"/>
    </location>
</feature>
<dbReference type="PANTHER" id="PTHR34660">
    <property type="entry name" value="MYB-LIKE PROTEIN X"/>
    <property type="match status" value="1"/>
</dbReference>
<evidence type="ECO:0000313" key="2">
    <source>
        <dbReference type="EMBL" id="MPA53539.1"/>
    </source>
</evidence>
<name>A0A5B7A9X4_DAVIN</name>
<protein>
    <submittedName>
        <fullName evidence="2">Putative myb-like protein X</fullName>
    </submittedName>
</protein>
<reference evidence="2" key="1">
    <citation type="submission" date="2019-08" db="EMBL/GenBank/DDBJ databases">
        <title>Reference gene set and small RNA set construction with multiple tissues from Davidia involucrata Baill.</title>
        <authorList>
            <person name="Yang H."/>
            <person name="Zhou C."/>
            <person name="Li G."/>
            <person name="Wang J."/>
            <person name="Gao P."/>
            <person name="Wang M."/>
            <person name="Wang R."/>
            <person name="Zhao Y."/>
        </authorList>
    </citation>
    <scope>NUCLEOTIDE SEQUENCE</scope>
    <source>
        <tissue evidence="2">Mixed with DoveR01_LX</tissue>
    </source>
</reference>
<feature type="region of interest" description="Disordered" evidence="1">
    <location>
        <begin position="1"/>
        <end position="114"/>
    </location>
</feature>